<gene>
    <name evidence="1" type="ORF">GGX14DRAFT_568179</name>
</gene>
<keyword evidence="2" id="KW-1185">Reference proteome</keyword>
<protein>
    <submittedName>
        <fullName evidence="1">Uncharacterized protein</fullName>
    </submittedName>
</protein>
<reference evidence="1" key="1">
    <citation type="submission" date="2023-03" db="EMBL/GenBank/DDBJ databases">
        <title>Massive genome expansion in bonnet fungi (Mycena s.s.) driven by repeated elements and novel gene families across ecological guilds.</title>
        <authorList>
            <consortium name="Lawrence Berkeley National Laboratory"/>
            <person name="Harder C.B."/>
            <person name="Miyauchi S."/>
            <person name="Viragh M."/>
            <person name="Kuo A."/>
            <person name="Thoen E."/>
            <person name="Andreopoulos B."/>
            <person name="Lu D."/>
            <person name="Skrede I."/>
            <person name="Drula E."/>
            <person name="Henrissat B."/>
            <person name="Morin E."/>
            <person name="Kohler A."/>
            <person name="Barry K."/>
            <person name="LaButti K."/>
            <person name="Morin E."/>
            <person name="Salamov A."/>
            <person name="Lipzen A."/>
            <person name="Mereny Z."/>
            <person name="Hegedus B."/>
            <person name="Baldrian P."/>
            <person name="Stursova M."/>
            <person name="Weitz H."/>
            <person name="Taylor A."/>
            <person name="Grigoriev I.V."/>
            <person name="Nagy L.G."/>
            <person name="Martin F."/>
            <person name="Kauserud H."/>
        </authorList>
    </citation>
    <scope>NUCLEOTIDE SEQUENCE</scope>
    <source>
        <strain evidence="1">9144</strain>
    </source>
</reference>
<accession>A0AAD6YD55</accession>
<dbReference type="Proteomes" id="UP001219525">
    <property type="component" value="Unassembled WGS sequence"/>
</dbReference>
<proteinExistence type="predicted"/>
<evidence type="ECO:0000313" key="1">
    <source>
        <dbReference type="EMBL" id="KAJ7206623.1"/>
    </source>
</evidence>
<sequence length="106" mass="11710">MPPKPAEIWGAFHASDDKPNGHHHRATHWRCINAERPATAPIDIDLDADSPLMKNEEWFATALASALNEKKDVNGEKGAMAGHLRRCEFATEEERALAANLAGRGW</sequence>
<evidence type="ECO:0000313" key="2">
    <source>
        <dbReference type="Proteomes" id="UP001219525"/>
    </source>
</evidence>
<organism evidence="1 2">
    <name type="scientific">Mycena pura</name>
    <dbReference type="NCBI Taxonomy" id="153505"/>
    <lineage>
        <taxon>Eukaryota</taxon>
        <taxon>Fungi</taxon>
        <taxon>Dikarya</taxon>
        <taxon>Basidiomycota</taxon>
        <taxon>Agaricomycotina</taxon>
        <taxon>Agaricomycetes</taxon>
        <taxon>Agaricomycetidae</taxon>
        <taxon>Agaricales</taxon>
        <taxon>Marasmiineae</taxon>
        <taxon>Mycenaceae</taxon>
        <taxon>Mycena</taxon>
    </lineage>
</organism>
<name>A0AAD6YD55_9AGAR</name>
<comment type="caution">
    <text evidence="1">The sequence shown here is derived from an EMBL/GenBank/DDBJ whole genome shotgun (WGS) entry which is preliminary data.</text>
</comment>
<dbReference type="EMBL" id="JARJCW010000039">
    <property type="protein sequence ID" value="KAJ7206623.1"/>
    <property type="molecule type" value="Genomic_DNA"/>
</dbReference>
<dbReference type="AlphaFoldDB" id="A0AAD6YD55"/>